<gene>
    <name evidence="1" type="ORF">GT360_00625</name>
</gene>
<organism evidence="1 2">
    <name type="scientific">Vibrio astriarenae</name>
    <dbReference type="NCBI Taxonomy" id="1481923"/>
    <lineage>
        <taxon>Bacteria</taxon>
        <taxon>Pseudomonadati</taxon>
        <taxon>Pseudomonadota</taxon>
        <taxon>Gammaproteobacteria</taxon>
        <taxon>Vibrionales</taxon>
        <taxon>Vibrionaceae</taxon>
        <taxon>Vibrio</taxon>
    </lineage>
</organism>
<accession>A0A7Z2YCD7</accession>
<dbReference type="KEGG" id="vas:GT360_00625"/>
<dbReference type="Proteomes" id="UP000464262">
    <property type="component" value="Chromosome 1"/>
</dbReference>
<dbReference type="EMBL" id="CP047475">
    <property type="protein sequence ID" value="QIA62146.1"/>
    <property type="molecule type" value="Genomic_DNA"/>
</dbReference>
<evidence type="ECO:0000313" key="2">
    <source>
        <dbReference type="Proteomes" id="UP000464262"/>
    </source>
</evidence>
<reference evidence="1 2" key="1">
    <citation type="submission" date="2020-01" db="EMBL/GenBank/DDBJ databases">
        <title>Whole genome and functional gene identification of agarase of Vibrio HN897.</title>
        <authorList>
            <person name="Liu Y."/>
            <person name="Zhao Z."/>
        </authorList>
    </citation>
    <scope>NUCLEOTIDE SEQUENCE [LARGE SCALE GENOMIC DNA]</scope>
    <source>
        <strain evidence="1 2">HN897</strain>
    </source>
</reference>
<dbReference type="AlphaFoldDB" id="A0A7Z2YCD7"/>
<dbReference type="InterPro" id="IPR022080">
    <property type="entry name" value="DUF3630"/>
</dbReference>
<keyword evidence="2" id="KW-1185">Reference proteome</keyword>
<evidence type="ECO:0000313" key="1">
    <source>
        <dbReference type="EMBL" id="QIA62146.1"/>
    </source>
</evidence>
<protein>
    <submittedName>
        <fullName evidence="1">DUF3630 family protein</fullName>
    </submittedName>
</protein>
<sequence>MVNSAHGFGLEQYQAEQGRLILKFPRFDFDSFPSIGEQLVTLLSATVIEKQQDADIHSWLIDFEGCQFFLKAEHYSESVWLEALTPKQAREESDFLAGLFERGF</sequence>
<proteinExistence type="predicted"/>
<dbReference type="RefSeq" id="WP_164647056.1">
    <property type="nucleotide sequence ID" value="NZ_CP047475.1"/>
</dbReference>
<name>A0A7Z2YCD7_9VIBR</name>
<dbReference type="Pfam" id="PF12305">
    <property type="entry name" value="DUF3630"/>
    <property type="match status" value="1"/>
</dbReference>